<evidence type="ECO:0000313" key="2">
    <source>
        <dbReference type="Proteomes" id="UP001623384"/>
    </source>
</evidence>
<dbReference type="Proteomes" id="UP001623384">
    <property type="component" value="Chromosome"/>
</dbReference>
<evidence type="ECO:0000313" key="1">
    <source>
        <dbReference type="EMBL" id="WXK94795.1"/>
    </source>
</evidence>
<reference evidence="1 2" key="1">
    <citation type="submission" date="2024-03" db="EMBL/GenBank/DDBJ databases">
        <title>Rhodococcus navarretei sp. nov. and Pseudarthrobacter quantumdoti sp. nov., two new species with the ability to biosynthesize Quantum Dots isolated from soil samples at Union Glacier, Antarctica.</title>
        <authorList>
            <person name="Vargas M."/>
        </authorList>
    </citation>
    <scope>NUCLEOTIDE SEQUENCE [LARGE SCALE GENOMIC DNA]</scope>
    <source>
        <strain evidence="1 2">RC-2-3</strain>
    </source>
</reference>
<organism evidence="1 2">
    <name type="scientific">Pseudarthrobacter quantipunctorum</name>
    <dbReference type="NCBI Taxonomy" id="3128980"/>
    <lineage>
        <taxon>Bacteria</taxon>
        <taxon>Bacillati</taxon>
        <taxon>Actinomycetota</taxon>
        <taxon>Actinomycetes</taxon>
        <taxon>Micrococcales</taxon>
        <taxon>Micrococcaceae</taxon>
        <taxon>Pseudarthrobacter</taxon>
    </lineage>
</organism>
<sequence length="73" mass="7871">MSQNDERKWLVPQSAPYLNGPVSITSIHVEAIAAIGGRIATDMPVETESTGEYPFGLGCGGPFRFKPVHLTLN</sequence>
<name>A0ABZ2RBR9_9MICC</name>
<keyword evidence="2" id="KW-1185">Reference proteome</keyword>
<proteinExistence type="predicted"/>
<dbReference type="RefSeq" id="WP_406638021.1">
    <property type="nucleotide sequence ID" value="NZ_CP148033.1"/>
</dbReference>
<dbReference type="EMBL" id="CP148033">
    <property type="protein sequence ID" value="WXK94795.1"/>
    <property type="molecule type" value="Genomic_DNA"/>
</dbReference>
<gene>
    <name evidence="1" type="ORF">WHH00_08380</name>
</gene>
<accession>A0ABZ2RBR9</accession>
<protein>
    <submittedName>
        <fullName evidence="1">Uncharacterized protein</fullName>
    </submittedName>
</protein>